<sequence length="41" mass="4714">MADIKFKTKEELEAEKNNRPKTELEILKETVEELVLANLGV</sequence>
<accession>A0ABN1KHM9</accession>
<evidence type="ECO:0000313" key="2">
    <source>
        <dbReference type="Proteomes" id="UP001501047"/>
    </source>
</evidence>
<dbReference type="EMBL" id="BAAACI010000001">
    <property type="protein sequence ID" value="GAA0767123.1"/>
    <property type="molecule type" value="Genomic_DNA"/>
</dbReference>
<comment type="caution">
    <text evidence="1">The sequence shown here is derived from an EMBL/GenBank/DDBJ whole genome shotgun (WGS) entry which is preliminary data.</text>
</comment>
<protein>
    <submittedName>
        <fullName evidence="1">Uncharacterized protein</fullName>
    </submittedName>
</protein>
<dbReference type="Proteomes" id="UP001501047">
    <property type="component" value="Unassembled WGS sequence"/>
</dbReference>
<proteinExistence type="predicted"/>
<organism evidence="1 2">
    <name type="scientific">Clostridium subterminale</name>
    <dbReference type="NCBI Taxonomy" id="1550"/>
    <lineage>
        <taxon>Bacteria</taxon>
        <taxon>Bacillati</taxon>
        <taxon>Bacillota</taxon>
        <taxon>Clostridia</taxon>
        <taxon>Eubacteriales</taxon>
        <taxon>Clostridiaceae</taxon>
        <taxon>Clostridium</taxon>
    </lineage>
</organism>
<dbReference type="RefSeq" id="WP_343823448.1">
    <property type="nucleotide sequence ID" value="NZ_BAAACI010000001.1"/>
</dbReference>
<reference evidence="1 2" key="1">
    <citation type="journal article" date="2019" name="Int. J. Syst. Evol. Microbiol.">
        <title>The Global Catalogue of Microorganisms (GCM) 10K type strain sequencing project: providing services to taxonomists for standard genome sequencing and annotation.</title>
        <authorList>
            <consortium name="The Broad Institute Genomics Platform"/>
            <consortium name="The Broad Institute Genome Sequencing Center for Infectious Disease"/>
            <person name="Wu L."/>
            <person name="Ma J."/>
        </authorList>
    </citation>
    <scope>NUCLEOTIDE SEQUENCE [LARGE SCALE GENOMIC DNA]</scope>
    <source>
        <strain evidence="1 2">JCM 1417</strain>
    </source>
</reference>
<keyword evidence="2" id="KW-1185">Reference proteome</keyword>
<gene>
    <name evidence="1" type="ORF">GCM10008908_05800</name>
</gene>
<name>A0ABN1KHM9_CLOSU</name>
<evidence type="ECO:0000313" key="1">
    <source>
        <dbReference type="EMBL" id="GAA0767123.1"/>
    </source>
</evidence>